<name>A0A0P1BER6_9BASI</name>
<feature type="chain" id="PRO_5006059443" evidence="7">
    <location>
        <begin position="19"/>
        <end position="352"/>
    </location>
</feature>
<evidence type="ECO:0000256" key="7">
    <source>
        <dbReference type="SAM" id="SignalP"/>
    </source>
</evidence>
<feature type="domain" description="Reverse transcriptase" evidence="8">
    <location>
        <begin position="1"/>
        <end position="68"/>
    </location>
</feature>
<dbReference type="Pfam" id="PF17917">
    <property type="entry name" value="RT_RNaseH"/>
    <property type="match status" value="1"/>
</dbReference>
<dbReference type="PROSITE" id="PS50878">
    <property type="entry name" value="RT_POL"/>
    <property type="match status" value="1"/>
</dbReference>
<evidence type="ECO:0000256" key="3">
    <source>
        <dbReference type="ARBA" id="ARBA00022722"/>
    </source>
</evidence>
<dbReference type="Gene3D" id="3.30.70.270">
    <property type="match status" value="2"/>
</dbReference>
<dbReference type="GO" id="GO:0003964">
    <property type="term" value="F:RNA-directed DNA polymerase activity"/>
    <property type="evidence" value="ECO:0007669"/>
    <property type="project" value="UniProtKB-KW"/>
</dbReference>
<dbReference type="SUPFAM" id="SSF56672">
    <property type="entry name" value="DNA/RNA polymerases"/>
    <property type="match status" value="1"/>
</dbReference>
<dbReference type="PANTHER" id="PTHR37984:SF5">
    <property type="entry name" value="PROTEIN NYNRIN-LIKE"/>
    <property type="match status" value="1"/>
</dbReference>
<dbReference type="InterPro" id="IPR000477">
    <property type="entry name" value="RT_dom"/>
</dbReference>
<keyword evidence="10" id="KW-1185">Reference proteome</keyword>
<keyword evidence="3" id="KW-0540">Nuclease</keyword>
<evidence type="ECO:0000259" key="8">
    <source>
        <dbReference type="PROSITE" id="PS50878"/>
    </source>
</evidence>
<evidence type="ECO:0000313" key="10">
    <source>
        <dbReference type="Proteomes" id="UP000054845"/>
    </source>
</evidence>
<dbReference type="EMBL" id="CCYA01000248">
    <property type="protein sequence ID" value="CEH14712.1"/>
    <property type="molecule type" value="Genomic_DNA"/>
</dbReference>
<evidence type="ECO:0000313" key="9">
    <source>
        <dbReference type="EMBL" id="CEH14712.1"/>
    </source>
</evidence>
<accession>A0A0P1BER6</accession>
<dbReference type="CDD" id="cd09274">
    <property type="entry name" value="RNase_HI_RT_Ty3"/>
    <property type="match status" value="1"/>
</dbReference>
<dbReference type="CDD" id="cd01647">
    <property type="entry name" value="RT_LTR"/>
    <property type="match status" value="1"/>
</dbReference>
<keyword evidence="7" id="KW-0732">Signal</keyword>
<dbReference type="Pfam" id="PF00078">
    <property type="entry name" value="RVT_1"/>
    <property type="match status" value="1"/>
</dbReference>
<evidence type="ECO:0000256" key="6">
    <source>
        <dbReference type="ARBA" id="ARBA00022918"/>
    </source>
</evidence>
<dbReference type="FunFam" id="3.30.70.270:FF:000020">
    <property type="entry name" value="Transposon Tf2-6 polyprotein-like Protein"/>
    <property type="match status" value="1"/>
</dbReference>
<dbReference type="PANTHER" id="PTHR37984">
    <property type="entry name" value="PROTEIN CBG26694"/>
    <property type="match status" value="1"/>
</dbReference>
<evidence type="ECO:0000256" key="4">
    <source>
        <dbReference type="ARBA" id="ARBA00022759"/>
    </source>
</evidence>
<keyword evidence="6 9" id="KW-0695">RNA-directed DNA polymerase</keyword>
<organism evidence="9 10">
    <name type="scientific">Ceraceosorus bombacis</name>
    <dbReference type="NCBI Taxonomy" id="401625"/>
    <lineage>
        <taxon>Eukaryota</taxon>
        <taxon>Fungi</taxon>
        <taxon>Dikarya</taxon>
        <taxon>Basidiomycota</taxon>
        <taxon>Ustilaginomycotina</taxon>
        <taxon>Exobasidiomycetes</taxon>
        <taxon>Ceraceosorales</taxon>
        <taxon>Ceraceosoraceae</taxon>
        <taxon>Ceraceosorus</taxon>
    </lineage>
</organism>
<dbReference type="AlphaFoldDB" id="A0A0P1BER6"/>
<keyword evidence="1" id="KW-0808">Transferase</keyword>
<protein>
    <submittedName>
        <fullName evidence="9">FOG: Transposon-encoded proteins with TYA, reverse transcriptase, integrase domains in various combinations</fullName>
    </submittedName>
</protein>
<dbReference type="Proteomes" id="UP000054845">
    <property type="component" value="Unassembled WGS sequence"/>
</dbReference>
<reference evidence="10" key="1">
    <citation type="submission" date="2014-09" db="EMBL/GenBank/DDBJ databases">
        <authorList>
            <person name="Sharma Rahul"/>
            <person name="Thines Marco"/>
        </authorList>
    </citation>
    <scope>NUCLEOTIDE SEQUENCE [LARGE SCALE GENOMIC DNA]</scope>
</reference>
<dbReference type="InterPro" id="IPR043128">
    <property type="entry name" value="Rev_trsase/Diguanyl_cyclase"/>
</dbReference>
<dbReference type="GO" id="GO:0004519">
    <property type="term" value="F:endonuclease activity"/>
    <property type="evidence" value="ECO:0007669"/>
    <property type="project" value="UniProtKB-KW"/>
</dbReference>
<proteinExistence type="predicted"/>
<evidence type="ECO:0000256" key="2">
    <source>
        <dbReference type="ARBA" id="ARBA00022695"/>
    </source>
</evidence>
<dbReference type="STRING" id="401625.A0A0P1BER6"/>
<dbReference type="GO" id="GO:0016787">
    <property type="term" value="F:hydrolase activity"/>
    <property type="evidence" value="ECO:0007669"/>
    <property type="project" value="UniProtKB-KW"/>
</dbReference>
<feature type="signal peptide" evidence="7">
    <location>
        <begin position="1"/>
        <end position="18"/>
    </location>
</feature>
<dbReference type="InterPro" id="IPR043502">
    <property type="entry name" value="DNA/RNA_pol_sf"/>
</dbReference>
<sequence>MMNHIFANMLDVWVIVYLDDILIFTGEGVDHAAVVRRVLEKLREYRLFCKASKCKFDVTEVEYLGYLVSTQGVRMDPGKVDVVMKWLAPTTVHEIQVFLGFANYYRRFITGYSKIVAPITELLKGKAVGKVAWSADQQSAFDELKWRFRQGPILQHFEPKHPILLETDASDQAIAAAMSQPTAPNWAVIGNLPSTLLDMPEGKPRWHPVAFCSRKLDSAERNYNIHNKELLAIVDAFRQWQQYCKGAKHKVTVLTDHCGLEYFATKRYLNQCQVRWQTELADIDFVIKYRSGLQCKVDGLTRRPDMHAGANAHNPDNEQTLLGPERWADKDEVTLRALVADHGGYNRLRDAV</sequence>
<dbReference type="InterPro" id="IPR041373">
    <property type="entry name" value="RT_RNaseH"/>
</dbReference>
<keyword evidence="4" id="KW-0255">Endonuclease</keyword>
<keyword evidence="5" id="KW-0378">Hydrolase</keyword>
<evidence type="ECO:0000256" key="1">
    <source>
        <dbReference type="ARBA" id="ARBA00022679"/>
    </source>
</evidence>
<keyword evidence="2" id="KW-0548">Nucleotidyltransferase</keyword>
<evidence type="ECO:0000256" key="5">
    <source>
        <dbReference type="ARBA" id="ARBA00022801"/>
    </source>
</evidence>
<dbReference type="OrthoDB" id="2446696at2759"/>
<dbReference type="InterPro" id="IPR050951">
    <property type="entry name" value="Retrovirus_Pol_polyprotein"/>
</dbReference>